<feature type="domain" description="HTH gntR-type" evidence="4">
    <location>
        <begin position="11"/>
        <end position="79"/>
    </location>
</feature>
<dbReference type="EMBL" id="JAROCC010000004">
    <property type="protein sequence ID" value="MDN4607262.1"/>
    <property type="molecule type" value="Genomic_DNA"/>
</dbReference>
<dbReference type="InterPro" id="IPR036390">
    <property type="entry name" value="WH_DNA-bd_sf"/>
</dbReference>
<dbReference type="SMART" id="SM00345">
    <property type="entry name" value="HTH_GNTR"/>
    <property type="match status" value="1"/>
</dbReference>
<proteinExistence type="predicted"/>
<comment type="caution">
    <text evidence="5">The sequence shown here is derived from an EMBL/GenBank/DDBJ whole genome shotgun (WGS) entry which is preliminary data.</text>
</comment>
<dbReference type="Pfam" id="PF00392">
    <property type="entry name" value="GntR"/>
    <property type="match status" value="1"/>
</dbReference>
<gene>
    <name evidence="5" type="ORF">P5G49_07165</name>
</gene>
<reference evidence="5" key="1">
    <citation type="submission" date="2023-03" db="EMBL/GenBank/DDBJ databases">
        <title>MT1 and MT2 Draft Genomes of Novel Species.</title>
        <authorList>
            <person name="Venkateswaran K."/>
        </authorList>
    </citation>
    <scope>NUCLEOTIDE SEQUENCE</scope>
    <source>
        <strain evidence="5">F6_3S_P_2</strain>
    </source>
</reference>
<dbReference type="SUPFAM" id="SSF46785">
    <property type="entry name" value="Winged helix' DNA-binding domain"/>
    <property type="match status" value="1"/>
</dbReference>
<dbReference type="Proteomes" id="UP001175097">
    <property type="component" value="Unassembled WGS sequence"/>
</dbReference>
<dbReference type="PANTHER" id="PTHR38445">
    <property type="entry name" value="HTH-TYPE TRANSCRIPTIONAL REPRESSOR YTRA"/>
    <property type="match status" value="1"/>
</dbReference>
<evidence type="ECO:0000259" key="4">
    <source>
        <dbReference type="PROSITE" id="PS50949"/>
    </source>
</evidence>
<dbReference type="Gene3D" id="1.10.10.10">
    <property type="entry name" value="Winged helix-like DNA-binding domain superfamily/Winged helix DNA-binding domain"/>
    <property type="match status" value="1"/>
</dbReference>
<organism evidence="5 6">
    <name type="scientific">Sporosarcina highlanderae</name>
    <dbReference type="NCBI Taxonomy" id="3035916"/>
    <lineage>
        <taxon>Bacteria</taxon>
        <taxon>Bacillati</taxon>
        <taxon>Bacillota</taxon>
        <taxon>Bacilli</taxon>
        <taxon>Bacillales</taxon>
        <taxon>Caryophanaceae</taxon>
        <taxon>Sporosarcina</taxon>
    </lineage>
</organism>
<dbReference type="InterPro" id="IPR000524">
    <property type="entry name" value="Tscrpt_reg_HTH_GntR"/>
</dbReference>
<sequence length="129" mass="14155">MFIQIEPTSEIPIYTQLANQLIELIATGTLQTSEALPSVRSLAADLGVNMHTVNKAYHELEKKNIIQIIPKSGAVVNEISSTGPSDSQIEHIKQVMKPLIAESIVYGMDKKQILSIATSLISGIRRDEE</sequence>
<evidence type="ECO:0000256" key="3">
    <source>
        <dbReference type="ARBA" id="ARBA00023163"/>
    </source>
</evidence>
<evidence type="ECO:0000313" key="5">
    <source>
        <dbReference type="EMBL" id="MDN4607262.1"/>
    </source>
</evidence>
<evidence type="ECO:0000256" key="2">
    <source>
        <dbReference type="ARBA" id="ARBA00023125"/>
    </source>
</evidence>
<evidence type="ECO:0000313" key="6">
    <source>
        <dbReference type="Proteomes" id="UP001175097"/>
    </source>
</evidence>
<accession>A0ABT8JS86</accession>
<protein>
    <submittedName>
        <fullName evidence="5">GntR family transcriptional regulator</fullName>
    </submittedName>
</protein>
<dbReference type="InterPro" id="IPR036388">
    <property type="entry name" value="WH-like_DNA-bd_sf"/>
</dbReference>
<keyword evidence="3" id="KW-0804">Transcription</keyword>
<evidence type="ECO:0000256" key="1">
    <source>
        <dbReference type="ARBA" id="ARBA00023015"/>
    </source>
</evidence>
<dbReference type="PANTHER" id="PTHR38445:SF12">
    <property type="entry name" value="GNTR-FAMILY TRANSCRIPTIONAL REGULATOR"/>
    <property type="match status" value="1"/>
</dbReference>
<dbReference type="PROSITE" id="PS50949">
    <property type="entry name" value="HTH_GNTR"/>
    <property type="match status" value="1"/>
</dbReference>
<keyword evidence="6" id="KW-1185">Reference proteome</keyword>
<dbReference type="CDD" id="cd07377">
    <property type="entry name" value="WHTH_GntR"/>
    <property type="match status" value="1"/>
</dbReference>
<keyword evidence="2" id="KW-0238">DNA-binding</keyword>
<name>A0ABT8JS86_9BACL</name>
<keyword evidence="1" id="KW-0805">Transcription regulation</keyword>